<reference evidence="7" key="2">
    <citation type="submission" date="2025-08" db="UniProtKB">
        <authorList>
            <consortium name="Ensembl"/>
        </authorList>
    </citation>
    <scope>IDENTIFICATION</scope>
</reference>
<dbReference type="FunFam" id="2.60.40.10:FF:000049">
    <property type="entry name" value="Leukocyte immunoglobulin-like receptor subfamily B member 1"/>
    <property type="match status" value="3"/>
</dbReference>
<dbReference type="Proteomes" id="UP000694387">
    <property type="component" value="Chromosome 26"/>
</dbReference>
<evidence type="ECO:0000256" key="5">
    <source>
        <dbReference type="SAM" id="SignalP"/>
    </source>
</evidence>
<organism evidence="7 8">
    <name type="scientific">Equus asinus</name>
    <name type="common">Donkey</name>
    <name type="synonym">Equus africanus asinus</name>
    <dbReference type="NCBI Taxonomy" id="9793"/>
    <lineage>
        <taxon>Eukaryota</taxon>
        <taxon>Metazoa</taxon>
        <taxon>Chordata</taxon>
        <taxon>Craniata</taxon>
        <taxon>Vertebrata</taxon>
        <taxon>Euteleostomi</taxon>
        <taxon>Mammalia</taxon>
        <taxon>Eutheria</taxon>
        <taxon>Laurasiatheria</taxon>
        <taxon>Perissodactyla</taxon>
        <taxon>Equidae</taxon>
        <taxon>Equus</taxon>
    </lineage>
</organism>
<accession>A0A8C4N2Y8</accession>
<dbReference type="PANTHER" id="PTHR11738:SF113">
    <property type="entry name" value="KILLER CELL IMMUNOGLOBULIN-LIKE RECEPTOR 2DL4"/>
    <property type="match status" value="1"/>
</dbReference>
<evidence type="ECO:0000256" key="3">
    <source>
        <dbReference type="ARBA" id="ARBA00023319"/>
    </source>
</evidence>
<sequence length="436" mass="48527">MSPMIISLVCLEFFLVQRIWAQMGGQDKPSLSAWPSPVVPQGQHVNLQCHSLLGFDTFRLDKDDGAHIPELQGKTFQNNFLMGPVTPEYAGIYRCHGSYRHSPSVWSAPSDPLVIVVTGVYRKPSLLAQPSPLVQSGQNVTLQCCSEIVFDSFILHREGVMESPLHLVGQFHDGGSQATFFLGPVTIAHAGTYRCFGSINYSSYEWSTPSDPLNIKITGLYKKPSLLAQLSPVVRLGENVTLFCSSESSFDVYHLSRDEEAHEFWLAGGQSHNGAFQAIFPLGPVTPAHNGTYRCYGSFNNSPSVWSDPSDLLYLSVIGNSSSSWLLPTEQSSNTGNSKHLPVLTGSLVAIIFLAILLFFLIHHWCPAKKNAAIMDREPEVDKMVNREDRETEDPQEVTYTQLDHWIFTQKKVTPTSQRPKKSLTDTSVYMEFTTH</sequence>
<keyword evidence="4" id="KW-0812">Transmembrane</keyword>
<feature type="signal peptide" evidence="5">
    <location>
        <begin position="1"/>
        <end position="21"/>
    </location>
</feature>
<dbReference type="GO" id="GO:0002764">
    <property type="term" value="P:immune response-regulating signaling pathway"/>
    <property type="evidence" value="ECO:0007669"/>
    <property type="project" value="TreeGrafter"/>
</dbReference>
<keyword evidence="1 5" id="KW-0732">Signal</keyword>
<dbReference type="GeneTree" id="ENSGT01150000286974"/>
<dbReference type="AlphaFoldDB" id="A0A8C4N2Y8"/>
<dbReference type="PROSITE" id="PS50835">
    <property type="entry name" value="IG_LIKE"/>
    <property type="match status" value="1"/>
</dbReference>
<dbReference type="SUPFAM" id="SSF48726">
    <property type="entry name" value="Immunoglobulin"/>
    <property type="match status" value="3"/>
</dbReference>
<feature type="chain" id="PRO_5040374264" description="Ig-like domain-containing protein" evidence="5">
    <location>
        <begin position="22"/>
        <end position="436"/>
    </location>
</feature>
<gene>
    <name evidence="7" type="primary">LOC106840907</name>
</gene>
<dbReference type="Gene3D" id="2.60.40.10">
    <property type="entry name" value="Immunoglobulins"/>
    <property type="match status" value="3"/>
</dbReference>
<evidence type="ECO:0000259" key="6">
    <source>
        <dbReference type="PROSITE" id="PS50835"/>
    </source>
</evidence>
<dbReference type="GO" id="GO:0005886">
    <property type="term" value="C:plasma membrane"/>
    <property type="evidence" value="ECO:0007669"/>
    <property type="project" value="TreeGrafter"/>
</dbReference>
<keyword evidence="3" id="KW-0393">Immunoglobulin domain</keyword>
<reference evidence="7 8" key="1">
    <citation type="journal article" date="2020" name="Nat. Commun.">
        <title>Donkey genomes provide new insights into domestication and selection for coat color.</title>
        <authorList>
            <person name="Wang"/>
            <person name="C."/>
            <person name="Li"/>
            <person name="H."/>
            <person name="Guo"/>
            <person name="Y."/>
            <person name="Huang"/>
            <person name="J."/>
            <person name="Sun"/>
            <person name="Y."/>
            <person name="Min"/>
            <person name="J."/>
            <person name="Wang"/>
            <person name="J."/>
            <person name="Fang"/>
            <person name="X."/>
            <person name="Zhao"/>
            <person name="Z."/>
            <person name="Wang"/>
            <person name="S."/>
            <person name="Zhang"/>
            <person name="Y."/>
            <person name="Liu"/>
            <person name="Q."/>
            <person name="Jiang"/>
            <person name="Q."/>
            <person name="Wang"/>
            <person name="X."/>
            <person name="Guo"/>
            <person name="Y."/>
            <person name="Yang"/>
            <person name="C."/>
            <person name="Wang"/>
            <person name="Y."/>
            <person name="Tian"/>
            <person name="F."/>
            <person name="Zhuang"/>
            <person name="G."/>
            <person name="Fan"/>
            <person name="Y."/>
            <person name="Gao"/>
            <person name="Q."/>
            <person name="Li"/>
            <person name="Y."/>
            <person name="Ju"/>
            <person name="Z."/>
            <person name="Li"/>
            <person name="J."/>
            <person name="Li"/>
            <person name="R."/>
            <person name="Hou"/>
            <person name="M."/>
            <person name="Yang"/>
            <person name="G."/>
            <person name="Liu"/>
            <person name="G."/>
            <person name="Liu"/>
            <person name="W."/>
            <person name="Guo"/>
            <person name="J."/>
            <person name="Pan"/>
            <person name="S."/>
            <person name="Fan"/>
            <person name="G."/>
            <person name="Zhang"/>
            <person name="W."/>
            <person name="Zhang"/>
            <person name="R."/>
            <person name="Yu"/>
            <person name="J."/>
            <person name="Zhang"/>
            <person name="X."/>
            <person name="Yin"/>
            <person name="Q."/>
            <person name="Ji"/>
            <person name="C."/>
            <person name="Jin"/>
            <person name="Y."/>
            <person name="Yue"/>
            <person name="G."/>
            <person name="Liu"/>
            <person name="M."/>
            <person name="Xu"/>
            <person name="J."/>
            <person name="Liu"/>
            <person name="S."/>
            <person name="Jordana"/>
            <person name="J."/>
            <person name="Noce"/>
            <person name="A."/>
            <person name="Amills"/>
            <person name="M."/>
            <person name="Wu"/>
            <person name="D.D."/>
            <person name="Li"/>
            <person name="S."/>
            <person name="Zhou"/>
            <person name="X. and Zhong"/>
            <person name="J."/>
        </authorList>
    </citation>
    <scope>NUCLEOTIDE SEQUENCE [LARGE SCALE GENOMIC DNA]</scope>
</reference>
<dbReference type="InterPro" id="IPR007110">
    <property type="entry name" value="Ig-like_dom"/>
</dbReference>
<keyword evidence="2" id="KW-1015">Disulfide bond</keyword>
<dbReference type="InterPro" id="IPR050412">
    <property type="entry name" value="Ig-like_Receptors_ImmuneReg"/>
</dbReference>
<name>A0A8C4N2Y8_EQUAS</name>
<keyword evidence="4" id="KW-0472">Membrane</keyword>
<evidence type="ECO:0000256" key="1">
    <source>
        <dbReference type="ARBA" id="ARBA00022729"/>
    </source>
</evidence>
<feature type="transmembrane region" description="Helical" evidence="4">
    <location>
        <begin position="341"/>
        <end position="362"/>
    </location>
</feature>
<feature type="domain" description="Ig-like" evidence="6">
    <location>
        <begin position="224"/>
        <end position="295"/>
    </location>
</feature>
<protein>
    <recommendedName>
        <fullName evidence="6">Ig-like domain-containing protein</fullName>
    </recommendedName>
</protein>
<evidence type="ECO:0000313" key="8">
    <source>
        <dbReference type="Proteomes" id="UP000694387"/>
    </source>
</evidence>
<evidence type="ECO:0000256" key="2">
    <source>
        <dbReference type="ARBA" id="ARBA00023157"/>
    </source>
</evidence>
<evidence type="ECO:0000313" key="7">
    <source>
        <dbReference type="Ensembl" id="ENSEASP00005031204.2"/>
    </source>
</evidence>
<evidence type="ECO:0000256" key="4">
    <source>
        <dbReference type="SAM" id="Phobius"/>
    </source>
</evidence>
<dbReference type="InterPro" id="IPR003599">
    <property type="entry name" value="Ig_sub"/>
</dbReference>
<dbReference type="Ensembl" id="ENSEAST00005033923.2">
    <property type="protein sequence ID" value="ENSEASP00005031204.2"/>
    <property type="gene ID" value="ENSEASG00005021154.2"/>
</dbReference>
<dbReference type="InterPro" id="IPR013783">
    <property type="entry name" value="Ig-like_fold"/>
</dbReference>
<reference evidence="7" key="3">
    <citation type="submission" date="2025-09" db="UniProtKB">
        <authorList>
            <consortium name="Ensembl"/>
        </authorList>
    </citation>
    <scope>IDENTIFICATION</scope>
</reference>
<dbReference type="InterPro" id="IPR036179">
    <property type="entry name" value="Ig-like_dom_sf"/>
</dbReference>
<dbReference type="CDD" id="cd05711">
    <property type="entry name" value="IgC2_D2_LILR_KIR_like"/>
    <property type="match status" value="2"/>
</dbReference>
<dbReference type="Pfam" id="PF00047">
    <property type="entry name" value="ig"/>
    <property type="match status" value="3"/>
</dbReference>
<keyword evidence="4" id="KW-1133">Transmembrane helix</keyword>
<dbReference type="SMART" id="SM00409">
    <property type="entry name" value="IG"/>
    <property type="match status" value="3"/>
</dbReference>
<dbReference type="InterPro" id="IPR013151">
    <property type="entry name" value="Immunoglobulin_dom"/>
</dbReference>
<proteinExistence type="predicted"/>
<dbReference type="GO" id="GO:0007166">
    <property type="term" value="P:cell surface receptor signaling pathway"/>
    <property type="evidence" value="ECO:0007669"/>
    <property type="project" value="UniProtKB-ARBA"/>
</dbReference>
<keyword evidence="8" id="KW-1185">Reference proteome</keyword>
<dbReference type="PANTHER" id="PTHR11738">
    <property type="entry name" value="MHC CLASS I NK CELL RECEPTOR"/>
    <property type="match status" value="1"/>
</dbReference>